<comment type="caution">
    <text evidence="5">The sequence shown here is derived from an EMBL/GenBank/DDBJ whole genome shotgun (WGS) entry which is preliminary data.</text>
</comment>
<dbReference type="InterPro" id="IPR009057">
    <property type="entry name" value="Homeodomain-like_sf"/>
</dbReference>
<dbReference type="Pfam" id="PF12833">
    <property type="entry name" value="HTH_18"/>
    <property type="match status" value="1"/>
</dbReference>
<reference evidence="5 6" key="1">
    <citation type="submission" date="2020-08" db="EMBL/GenBank/DDBJ databases">
        <title>Genomic Encyclopedia of Type Strains, Phase IV (KMG-V): Genome sequencing to study the core and pangenomes of soil and plant-associated prokaryotes.</title>
        <authorList>
            <person name="Whitman W."/>
        </authorList>
    </citation>
    <scope>NUCLEOTIDE SEQUENCE [LARGE SCALE GENOMIC DNA]</scope>
    <source>
        <strain evidence="5 6">M8US30</strain>
    </source>
</reference>
<dbReference type="PROSITE" id="PS01124">
    <property type="entry name" value="HTH_ARAC_FAMILY_2"/>
    <property type="match status" value="1"/>
</dbReference>
<keyword evidence="2" id="KW-0238">DNA-binding</keyword>
<feature type="domain" description="HTH araC/xylS-type" evidence="4">
    <location>
        <begin position="1"/>
        <end position="41"/>
    </location>
</feature>
<name>A0A7W8N527_9BACT</name>
<dbReference type="EMBL" id="JACHDZ010000005">
    <property type="protein sequence ID" value="MBB5345108.1"/>
    <property type="molecule type" value="Genomic_DNA"/>
</dbReference>
<dbReference type="Gene3D" id="1.10.10.60">
    <property type="entry name" value="Homeodomain-like"/>
    <property type="match status" value="1"/>
</dbReference>
<evidence type="ECO:0000313" key="5">
    <source>
        <dbReference type="EMBL" id="MBB5345108.1"/>
    </source>
</evidence>
<accession>A0A7W8N527</accession>
<evidence type="ECO:0000256" key="2">
    <source>
        <dbReference type="ARBA" id="ARBA00023125"/>
    </source>
</evidence>
<evidence type="ECO:0000256" key="1">
    <source>
        <dbReference type="ARBA" id="ARBA00023015"/>
    </source>
</evidence>
<dbReference type="GO" id="GO:0043565">
    <property type="term" value="F:sequence-specific DNA binding"/>
    <property type="evidence" value="ECO:0007669"/>
    <property type="project" value="InterPro"/>
</dbReference>
<dbReference type="InterPro" id="IPR018060">
    <property type="entry name" value="HTH_AraC"/>
</dbReference>
<dbReference type="GO" id="GO:0003700">
    <property type="term" value="F:DNA-binding transcription factor activity"/>
    <property type="evidence" value="ECO:0007669"/>
    <property type="project" value="InterPro"/>
</dbReference>
<proteinExistence type="predicted"/>
<protein>
    <submittedName>
        <fullName evidence="5">AraC-like DNA-binding protein</fullName>
    </submittedName>
</protein>
<dbReference type="SUPFAM" id="SSF46689">
    <property type="entry name" value="Homeodomain-like"/>
    <property type="match status" value="1"/>
</dbReference>
<dbReference type="PRINTS" id="PR00032">
    <property type="entry name" value="HTHARAC"/>
</dbReference>
<evidence type="ECO:0000313" key="6">
    <source>
        <dbReference type="Proteomes" id="UP000569092"/>
    </source>
</evidence>
<evidence type="ECO:0000259" key="4">
    <source>
        <dbReference type="PROSITE" id="PS01124"/>
    </source>
</evidence>
<organism evidence="5 6">
    <name type="scientific">Tunturiibacter lichenicola</name>
    <dbReference type="NCBI Taxonomy" id="2051959"/>
    <lineage>
        <taxon>Bacteria</taxon>
        <taxon>Pseudomonadati</taxon>
        <taxon>Acidobacteriota</taxon>
        <taxon>Terriglobia</taxon>
        <taxon>Terriglobales</taxon>
        <taxon>Acidobacteriaceae</taxon>
        <taxon>Tunturiibacter</taxon>
    </lineage>
</organism>
<keyword evidence="1" id="KW-0805">Transcription regulation</keyword>
<evidence type="ECO:0000256" key="3">
    <source>
        <dbReference type="ARBA" id="ARBA00023163"/>
    </source>
</evidence>
<dbReference type="InterPro" id="IPR020449">
    <property type="entry name" value="Tscrpt_reg_AraC-type_HTH"/>
</dbReference>
<sequence>MQDEMLSVAQVSKLTGFRTQEHFTKVFRRIVGVTPSKFRERLTNKC</sequence>
<gene>
    <name evidence="5" type="ORF">HDF10_003099</name>
</gene>
<keyword evidence="3" id="KW-0804">Transcription</keyword>
<dbReference type="Proteomes" id="UP000569092">
    <property type="component" value="Unassembled WGS sequence"/>
</dbReference>
<dbReference type="AlphaFoldDB" id="A0A7W8N527"/>